<comment type="cofactor">
    <cofactor evidence="1">
        <name>pyridoxal 5'-phosphate</name>
        <dbReference type="ChEBI" id="CHEBI:597326"/>
    </cofactor>
</comment>
<dbReference type="PANTHER" id="PTHR30244:SF34">
    <property type="entry name" value="DTDP-4-AMINO-4,6-DIDEOXYGALACTOSE TRANSAMINASE"/>
    <property type="match status" value="1"/>
</dbReference>
<keyword evidence="6" id="KW-1185">Reference proteome</keyword>
<evidence type="ECO:0000313" key="6">
    <source>
        <dbReference type="Proteomes" id="UP000219440"/>
    </source>
</evidence>
<dbReference type="CDD" id="cd00616">
    <property type="entry name" value="AHBA_syn"/>
    <property type="match status" value="1"/>
</dbReference>
<dbReference type="OrthoDB" id="9804264at2"/>
<dbReference type="InterPro" id="IPR000653">
    <property type="entry name" value="DegT/StrS_aminotransferase"/>
</dbReference>
<dbReference type="GO" id="GO:0000271">
    <property type="term" value="P:polysaccharide biosynthetic process"/>
    <property type="evidence" value="ECO:0007669"/>
    <property type="project" value="TreeGrafter"/>
</dbReference>
<feature type="active site" description="Proton acceptor" evidence="2">
    <location>
        <position position="197"/>
    </location>
</feature>
<dbReference type="PANTHER" id="PTHR30244">
    <property type="entry name" value="TRANSAMINASE"/>
    <property type="match status" value="1"/>
</dbReference>
<sequence length="403" mass="43736">MPIPFSLPLIDDDVIAEVNDALTGTGWLTTGPKVRQLEAEISAITGTPVLCVNSWTSGAMLMLHWFGVGPGDEVIIPAYTYSATALCAMNLGATVVMVDVDDDFTISAANIRAAITPRTKAVIPVDMAGWPADYDAIKAVLAESAVVAQFTASTERQARLGRILLISDAAHSIGSTYKGQPNGRQADAAIFSLHSVKNITTGEGGAICINLPAPFDNDAEYLFLRAFALNGQTKSAFEKNQPGAWRYDIIDQGMKVNMPDIGAAIGLAQIRKYQSTLLPDRKRIFARYQDGFAGRDWAILPVSKNGERESSCHLYMLRIAGVDETARDAIIQAIADHGVGVNVHYIPMAMLTLFRNRGFDIADYPKTYGLYSNEITLPLYNGLTDEQVDEVIRVVIESVESML</sequence>
<evidence type="ECO:0000313" key="5">
    <source>
        <dbReference type="EMBL" id="SOE46922.1"/>
    </source>
</evidence>
<dbReference type="AlphaFoldDB" id="A0A2C8Y9T9"/>
<dbReference type="GO" id="GO:0008483">
    <property type="term" value="F:transaminase activity"/>
    <property type="evidence" value="ECO:0007669"/>
    <property type="project" value="TreeGrafter"/>
</dbReference>
<organism evidence="5 6">
    <name type="scientific">Salinibacterium xinjiangense</name>
    <dbReference type="NCBI Taxonomy" id="386302"/>
    <lineage>
        <taxon>Bacteria</taxon>
        <taxon>Bacillati</taxon>
        <taxon>Actinomycetota</taxon>
        <taxon>Actinomycetes</taxon>
        <taxon>Micrococcales</taxon>
        <taxon>Microbacteriaceae</taxon>
        <taxon>Salinibacterium</taxon>
    </lineage>
</organism>
<accession>A0A2C8Y9T9</accession>
<proteinExistence type="inferred from homology"/>
<comment type="similarity">
    <text evidence="4">Belongs to the DegT/DnrJ/EryC1 family.</text>
</comment>
<keyword evidence="3 4" id="KW-0663">Pyridoxal phosphate</keyword>
<protein>
    <submittedName>
        <fullName evidence="5">dTDP-4-amino-4,6-dideoxygalactose transaminase</fullName>
    </submittedName>
</protein>
<evidence type="ECO:0000256" key="2">
    <source>
        <dbReference type="PIRSR" id="PIRSR000390-1"/>
    </source>
</evidence>
<evidence type="ECO:0000256" key="1">
    <source>
        <dbReference type="ARBA" id="ARBA00001933"/>
    </source>
</evidence>
<dbReference type="Gene3D" id="3.90.1150.10">
    <property type="entry name" value="Aspartate Aminotransferase, domain 1"/>
    <property type="match status" value="1"/>
</dbReference>
<evidence type="ECO:0000256" key="4">
    <source>
        <dbReference type="RuleBase" id="RU004508"/>
    </source>
</evidence>
<gene>
    <name evidence="5" type="ORF">SAMN06296378_0185</name>
</gene>
<reference evidence="5 6" key="1">
    <citation type="submission" date="2017-09" db="EMBL/GenBank/DDBJ databases">
        <authorList>
            <person name="Ehlers B."/>
            <person name="Leendertz F.H."/>
        </authorList>
    </citation>
    <scope>NUCLEOTIDE SEQUENCE [LARGE SCALE GENOMIC DNA]</scope>
    <source>
        <strain evidence="5 6">CGMCC 1.05381</strain>
    </source>
</reference>
<dbReference type="Proteomes" id="UP000219440">
    <property type="component" value="Unassembled WGS sequence"/>
</dbReference>
<dbReference type="RefSeq" id="WP_097059376.1">
    <property type="nucleotide sequence ID" value="NZ_BMLC01000002.1"/>
</dbReference>
<dbReference type="PIRSF" id="PIRSF000390">
    <property type="entry name" value="PLP_StrS"/>
    <property type="match status" value="1"/>
</dbReference>
<dbReference type="EMBL" id="OCST01000001">
    <property type="protein sequence ID" value="SOE46922.1"/>
    <property type="molecule type" value="Genomic_DNA"/>
</dbReference>
<dbReference type="InterPro" id="IPR015424">
    <property type="entry name" value="PyrdxlP-dep_Trfase"/>
</dbReference>
<name>A0A2C8Y9T9_9MICO</name>
<evidence type="ECO:0000256" key="3">
    <source>
        <dbReference type="PIRSR" id="PIRSR000390-2"/>
    </source>
</evidence>
<dbReference type="GO" id="GO:0030170">
    <property type="term" value="F:pyridoxal phosphate binding"/>
    <property type="evidence" value="ECO:0007669"/>
    <property type="project" value="TreeGrafter"/>
</dbReference>
<dbReference type="Pfam" id="PF01041">
    <property type="entry name" value="DegT_DnrJ_EryC1"/>
    <property type="match status" value="1"/>
</dbReference>
<dbReference type="Gene3D" id="3.40.640.10">
    <property type="entry name" value="Type I PLP-dependent aspartate aminotransferase-like (Major domain)"/>
    <property type="match status" value="1"/>
</dbReference>
<dbReference type="InterPro" id="IPR015422">
    <property type="entry name" value="PyrdxlP-dep_Trfase_small"/>
</dbReference>
<dbReference type="InterPro" id="IPR015421">
    <property type="entry name" value="PyrdxlP-dep_Trfase_major"/>
</dbReference>
<feature type="modified residue" description="N6-(pyridoxal phosphate)lysine" evidence="3">
    <location>
        <position position="197"/>
    </location>
</feature>
<dbReference type="SUPFAM" id="SSF53383">
    <property type="entry name" value="PLP-dependent transferases"/>
    <property type="match status" value="1"/>
</dbReference>